<dbReference type="EMBL" id="CP042436">
    <property type="protein sequence ID" value="QEC63710.1"/>
    <property type="molecule type" value="Genomic_DNA"/>
</dbReference>
<dbReference type="PANTHER" id="PTHR23073">
    <property type="entry name" value="26S PROTEASOME REGULATORY SUBUNIT"/>
    <property type="match status" value="1"/>
</dbReference>
<protein>
    <submittedName>
        <fullName evidence="5">ATP-binding protein</fullName>
    </submittedName>
</protein>
<dbReference type="Proteomes" id="UP000321479">
    <property type="component" value="Chromosome"/>
</dbReference>
<sequence>MSTLFTLNGHTDLKGPDVAFVEKQIEWLSNVIDTRLKIYFGHEASWAEIEDVPDEQNDWYKTFFKNQQLSFADKVMLWLSMAPVLKPQLLDFFYVKNQDIDTRFSEFGAFKAAQLNGLVPTMDTLLFILSGDDLQKRIFYLNHFGRDHFLFSSHLIQLESPSAAEPFTASVIVAAEDLIEIILRGKEYAPEFSHSFPAKRLTTEQNWDELVLEKKTLVHIEEIRTWIEVGNEMLNTFDLRSKLKPGYRSLFFGPPGTGKTFTAALLGKYTGYDVYRIDLSLIISKYIGETEKNLTRIFDRAEHKKWILFFDEADALFGKRTQVKDSHDRYANQEVSFLLQRVEDYSGLVILATNLKSNIDEAFARRFQSIIDFHMPSPKERLLIWQKTFSQKTKFADDVDLSLISADFEISGGSITNVVRYCSLLAIKRENRIIHHADIIEGIRREFLKEGKTI</sequence>
<feature type="domain" description="AAA+ ATPase" evidence="4">
    <location>
        <begin position="245"/>
        <end position="381"/>
    </location>
</feature>
<evidence type="ECO:0000256" key="2">
    <source>
        <dbReference type="ARBA" id="ARBA00022741"/>
    </source>
</evidence>
<evidence type="ECO:0000256" key="3">
    <source>
        <dbReference type="ARBA" id="ARBA00022840"/>
    </source>
</evidence>
<accession>A0A5B8UX70</accession>
<gene>
    <name evidence="5" type="ORF">FRZ54_14385</name>
</gene>
<evidence type="ECO:0000313" key="5">
    <source>
        <dbReference type="EMBL" id="QEC63710.1"/>
    </source>
</evidence>
<keyword evidence="6" id="KW-1185">Reference proteome</keyword>
<proteinExistence type="inferred from homology"/>
<reference evidence="5 6" key="1">
    <citation type="journal article" date="2017" name="Curr. Microbiol.">
        <title>Mucilaginibacter ginsenosidivorans sp. nov., Isolated from Soil of Ginseng Field.</title>
        <authorList>
            <person name="Kim M.M."/>
            <person name="Siddiqi M.Z."/>
            <person name="Im W.T."/>
        </authorList>
    </citation>
    <scope>NUCLEOTIDE SEQUENCE [LARGE SCALE GENOMIC DNA]</scope>
    <source>
        <strain evidence="5 6">Gsoil 3017</strain>
    </source>
</reference>
<keyword evidence="3 5" id="KW-0067">ATP-binding</keyword>
<dbReference type="InterPro" id="IPR003593">
    <property type="entry name" value="AAA+_ATPase"/>
</dbReference>
<dbReference type="SUPFAM" id="SSF52540">
    <property type="entry name" value="P-loop containing nucleoside triphosphate hydrolases"/>
    <property type="match status" value="1"/>
</dbReference>
<evidence type="ECO:0000313" key="6">
    <source>
        <dbReference type="Proteomes" id="UP000321479"/>
    </source>
</evidence>
<dbReference type="GO" id="GO:0005524">
    <property type="term" value="F:ATP binding"/>
    <property type="evidence" value="ECO:0007669"/>
    <property type="project" value="UniProtKB-KW"/>
</dbReference>
<dbReference type="RefSeq" id="WP_147032284.1">
    <property type="nucleotide sequence ID" value="NZ_CP042436.1"/>
</dbReference>
<dbReference type="InterPro" id="IPR050221">
    <property type="entry name" value="26S_Proteasome_ATPase"/>
</dbReference>
<comment type="similarity">
    <text evidence="1">Belongs to the AAA ATPase family.</text>
</comment>
<dbReference type="AlphaFoldDB" id="A0A5B8UX70"/>
<dbReference type="Pfam" id="PF00004">
    <property type="entry name" value="AAA"/>
    <property type="match status" value="1"/>
</dbReference>
<dbReference type="InterPro" id="IPR003959">
    <property type="entry name" value="ATPase_AAA_core"/>
</dbReference>
<dbReference type="InterPro" id="IPR027417">
    <property type="entry name" value="P-loop_NTPase"/>
</dbReference>
<dbReference type="SMART" id="SM00382">
    <property type="entry name" value="AAA"/>
    <property type="match status" value="1"/>
</dbReference>
<dbReference type="Gene3D" id="3.40.50.300">
    <property type="entry name" value="P-loop containing nucleotide triphosphate hydrolases"/>
    <property type="match status" value="1"/>
</dbReference>
<dbReference type="OrthoDB" id="7438987at2"/>
<name>A0A5B8UX70_9SPHI</name>
<evidence type="ECO:0000256" key="1">
    <source>
        <dbReference type="ARBA" id="ARBA00006914"/>
    </source>
</evidence>
<dbReference type="GO" id="GO:0016887">
    <property type="term" value="F:ATP hydrolysis activity"/>
    <property type="evidence" value="ECO:0007669"/>
    <property type="project" value="InterPro"/>
</dbReference>
<keyword evidence="2" id="KW-0547">Nucleotide-binding</keyword>
<evidence type="ECO:0000259" key="4">
    <source>
        <dbReference type="SMART" id="SM00382"/>
    </source>
</evidence>
<dbReference type="CDD" id="cd19481">
    <property type="entry name" value="RecA-like_protease"/>
    <property type="match status" value="1"/>
</dbReference>
<organism evidence="5 6">
    <name type="scientific">Mucilaginibacter ginsenosidivorans</name>
    <dbReference type="NCBI Taxonomy" id="398053"/>
    <lineage>
        <taxon>Bacteria</taxon>
        <taxon>Pseudomonadati</taxon>
        <taxon>Bacteroidota</taxon>
        <taxon>Sphingobacteriia</taxon>
        <taxon>Sphingobacteriales</taxon>
        <taxon>Sphingobacteriaceae</taxon>
        <taxon>Mucilaginibacter</taxon>
    </lineage>
</organism>
<dbReference type="KEGG" id="mgin:FRZ54_14385"/>